<dbReference type="Proteomes" id="UP000005297">
    <property type="component" value="Unassembled WGS sequence"/>
</dbReference>
<keyword evidence="8 10" id="KW-0408">Iron</keyword>
<evidence type="ECO:0000256" key="8">
    <source>
        <dbReference type="ARBA" id="ARBA00023004"/>
    </source>
</evidence>
<keyword evidence="6 10" id="KW-0479">Metal-binding</keyword>
<evidence type="ECO:0000256" key="5">
    <source>
        <dbReference type="ARBA" id="ARBA00022691"/>
    </source>
</evidence>
<dbReference type="EMBL" id="AATS01000001">
    <property type="protein sequence ID" value="EAU56187.1"/>
    <property type="molecule type" value="Genomic_DNA"/>
</dbReference>
<dbReference type="GO" id="GO:0051539">
    <property type="term" value="F:4 iron, 4 sulfur cluster binding"/>
    <property type="evidence" value="ECO:0007669"/>
    <property type="project" value="UniProtKB-UniRule"/>
</dbReference>
<keyword evidence="12" id="KW-0670">Pyruvate</keyword>
<comment type="subcellular location">
    <subcellularLocation>
        <location evidence="10">Cytoplasm</location>
    </subcellularLocation>
</comment>
<name>Q0F2V4_9PROT</name>
<dbReference type="NCBIfam" id="TIGR02493">
    <property type="entry name" value="PFLA"/>
    <property type="match status" value="1"/>
</dbReference>
<dbReference type="FunCoup" id="Q0F2V4">
    <property type="interactions" value="64"/>
</dbReference>
<dbReference type="OrthoDB" id="9782387at2"/>
<sequence length="264" mass="29860">MTENSEGKPPGVIAPACIDERGRLCGFVHSSEMGSAVDGPGMRFVLFVSGCQFRCLYCHNPDTIKMHNGTLRTVDHVLEEIAEFAAFLRFAGGLTISGGEPLMQADFVREVFYLAKHDYHLHTALDTQGFLAAHLEDEWFDDIDLVLLDIKHIDPDKYLALTSQPLQPTLDFARRLSDMGKKMWIRYVLVPGYTDDFDDVEALADFVLTLDGVERVEVLPFHKMGEHKWEELGFPYHLKDVRAPSVELVKRVITQFRTRGLTAC</sequence>
<comment type="cofactor">
    <cofactor evidence="10">
        <name>[4Fe-4S] cluster</name>
        <dbReference type="ChEBI" id="CHEBI:49883"/>
    </cofactor>
    <text evidence="10">Binds 1 [4Fe-4S] cluster. The cluster is coordinated with 3 cysteines and an exchangeable S-adenosyl-L-methionine.</text>
</comment>
<dbReference type="InterPro" id="IPR012838">
    <property type="entry name" value="PFL1_activating"/>
</dbReference>
<keyword evidence="12" id="KW-0456">Lyase</keyword>
<dbReference type="GO" id="GO:0005737">
    <property type="term" value="C:cytoplasm"/>
    <property type="evidence" value="ECO:0007669"/>
    <property type="project" value="UniProtKB-SubCell"/>
</dbReference>
<feature type="domain" description="Radical SAM core" evidence="11">
    <location>
        <begin position="37"/>
        <end position="259"/>
    </location>
</feature>
<evidence type="ECO:0000256" key="9">
    <source>
        <dbReference type="ARBA" id="ARBA00023014"/>
    </source>
</evidence>
<dbReference type="GO" id="GO:0046872">
    <property type="term" value="F:metal ion binding"/>
    <property type="evidence" value="ECO:0007669"/>
    <property type="project" value="UniProtKB-UniRule"/>
</dbReference>
<dbReference type="CDD" id="cd01335">
    <property type="entry name" value="Radical_SAM"/>
    <property type="match status" value="1"/>
</dbReference>
<reference evidence="12 13" key="1">
    <citation type="submission" date="2006-09" db="EMBL/GenBank/DDBJ databases">
        <authorList>
            <person name="Emerson D."/>
            <person name="Ferriera S."/>
            <person name="Johnson J."/>
            <person name="Kravitz S."/>
            <person name="Halpern A."/>
            <person name="Remington K."/>
            <person name="Beeson K."/>
            <person name="Tran B."/>
            <person name="Rogers Y.-H."/>
            <person name="Friedman R."/>
            <person name="Venter J.C."/>
        </authorList>
    </citation>
    <scope>NUCLEOTIDE SEQUENCE [LARGE SCALE GENOMIC DNA]</scope>
    <source>
        <strain evidence="12 13">PV-1</strain>
    </source>
</reference>
<evidence type="ECO:0000256" key="10">
    <source>
        <dbReference type="RuleBase" id="RU362053"/>
    </source>
</evidence>
<evidence type="ECO:0000256" key="7">
    <source>
        <dbReference type="ARBA" id="ARBA00023002"/>
    </source>
</evidence>
<dbReference type="PANTHER" id="PTHR30352:SF5">
    <property type="entry name" value="PYRUVATE FORMATE-LYASE 1-ACTIVATING ENZYME"/>
    <property type="match status" value="1"/>
</dbReference>
<evidence type="ECO:0000259" key="11">
    <source>
        <dbReference type="PROSITE" id="PS51918"/>
    </source>
</evidence>
<dbReference type="EC" id="1.97.1.4" evidence="10"/>
<dbReference type="InterPro" id="IPR001989">
    <property type="entry name" value="Radical_activat_CS"/>
</dbReference>
<dbReference type="PANTHER" id="PTHR30352">
    <property type="entry name" value="PYRUVATE FORMATE-LYASE-ACTIVATING ENZYME"/>
    <property type="match status" value="1"/>
</dbReference>
<comment type="function">
    <text evidence="1">Activation of pyruvate formate-lyase 1 under anaerobic conditions by generation of an organic free radical, using S-adenosylmethionine and reduced flavodoxin as cosubstrates to produce 5'-deoxy-adenosine.</text>
</comment>
<keyword evidence="3 10" id="KW-0004">4Fe-4S</keyword>
<dbReference type="InterPro" id="IPR007197">
    <property type="entry name" value="rSAM"/>
</dbReference>
<dbReference type="InParanoid" id="Q0F2V4"/>
<keyword evidence="4" id="KW-0119">Carbohydrate metabolism</keyword>
<evidence type="ECO:0000313" key="13">
    <source>
        <dbReference type="Proteomes" id="UP000005297"/>
    </source>
</evidence>
<evidence type="ECO:0000256" key="6">
    <source>
        <dbReference type="ARBA" id="ARBA00022723"/>
    </source>
</evidence>
<comment type="function">
    <text evidence="10">Activation of pyruvate formate-lyase under anaerobic conditions by generation of an organic free radical, using S-adenosylmethionine and reduced flavodoxin as cosubstrates to produce 5'-deoxy-adenosine.</text>
</comment>
<dbReference type="AlphaFoldDB" id="Q0F2V4"/>
<dbReference type="SFLD" id="SFLDS00029">
    <property type="entry name" value="Radical_SAM"/>
    <property type="match status" value="1"/>
</dbReference>
<dbReference type="PROSITE" id="PS51918">
    <property type="entry name" value="RADICAL_SAM"/>
    <property type="match status" value="1"/>
</dbReference>
<dbReference type="STRING" id="314344.AL013_04670"/>
<dbReference type="InterPro" id="IPR058240">
    <property type="entry name" value="rSAM_sf"/>
</dbReference>
<dbReference type="GO" id="GO:0006006">
    <property type="term" value="P:glucose metabolic process"/>
    <property type="evidence" value="ECO:0007669"/>
    <property type="project" value="UniProtKB-KW"/>
</dbReference>
<dbReference type="RefSeq" id="WP_009851331.1">
    <property type="nucleotide sequence ID" value="NZ_DS022295.1"/>
</dbReference>
<keyword evidence="5 10" id="KW-0949">S-adenosyl-L-methionine</keyword>
<keyword evidence="4" id="KW-0313">Glucose metabolism</keyword>
<dbReference type="SUPFAM" id="SSF102114">
    <property type="entry name" value="Radical SAM enzymes"/>
    <property type="match status" value="1"/>
</dbReference>
<keyword evidence="13" id="KW-1185">Reference proteome</keyword>
<comment type="similarity">
    <text evidence="2 10">Belongs to the organic radical-activating enzymes family.</text>
</comment>
<evidence type="ECO:0000256" key="4">
    <source>
        <dbReference type="ARBA" id="ARBA00022526"/>
    </source>
</evidence>
<organism evidence="12 13">
    <name type="scientific">Mariprofundus ferrooxydans PV-1</name>
    <dbReference type="NCBI Taxonomy" id="314345"/>
    <lineage>
        <taxon>Bacteria</taxon>
        <taxon>Pseudomonadati</taxon>
        <taxon>Pseudomonadota</taxon>
        <taxon>Candidatius Mariprofundia</taxon>
        <taxon>Mariprofundales</taxon>
        <taxon>Mariprofundaceae</taxon>
        <taxon>Mariprofundus</taxon>
    </lineage>
</organism>
<evidence type="ECO:0000256" key="2">
    <source>
        <dbReference type="ARBA" id="ARBA00009777"/>
    </source>
</evidence>
<keyword evidence="9 10" id="KW-0411">Iron-sulfur</keyword>
<dbReference type="HOGENOM" id="CLU_058969_1_1_0"/>
<protein>
    <recommendedName>
        <fullName evidence="10">Pyruvate formate-lyase-activating enzyme</fullName>
        <ecNumber evidence="10">1.97.1.4</ecNumber>
    </recommendedName>
</protein>
<proteinExistence type="inferred from homology"/>
<keyword evidence="7 10" id="KW-0560">Oxidoreductase</keyword>
<dbReference type="InterPro" id="IPR013785">
    <property type="entry name" value="Aldolase_TIM"/>
</dbReference>
<comment type="catalytic activity">
    <reaction evidence="10">
        <text>glycyl-[formate C-acetyltransferase] + reduced [flavodoxin] + S-adenosyl-L-methionine = glycin-2-yl radical-[formate C-acetyltransferase] + semiquinone [flavodoxin] + 5'-deoxyadenosine + L-methionine + H(+)</text>
        <dbReference type="Rhea" id="RHEA:19225"/>
        <dbReference type="Rhea" id="RHEA-COMP:10622"/>
        <dbReference type="Rhea" id="RHEA-COMP:12190"/>
        <dbReference type="Rhea" id="RHEA-COMP:12191"/>
        <dbReference type="Rhea" id="RHEA-COMP:14480"/>
        <dbReference type="ChEBI" id="CHEBI:15378"/>
        <dbReference type="ChEBI" id="CHEBI:17319"/>
        <dbReference type="ChEBI" id="CHEBI:29947"/>
        <dbReference type="ChEBI" id="CHEBI:32722"/>
        <dbReference type="ChEBI" id="CHEBI:57618"/>
        <dbReference type="ChEBI" id="CHEBI:57844"/>
        <dbReference type="ChEBI" id="CHEBI:59789"/>
        <dbReference type="ChEBI" id="CHEBI:140311"/>
        <dbReference type="EC" id="1.97.1.4"/>
    </reaction>
</comment>
<dbReference type="GO" id="GO:0043365">
    <property type="term" value="F:[formate-C-acetyltransferase]-activating enzyme activity"/>
    <property type="evidence" value="ECO:0007669"/>
    <property type="project" value="UniProtKB-UniRule"/>
</dbReference>
<dbReference type="GO" id="GO:0016829">
    <property type="term" value="F:lyase activity"/>
    <property type="evidence" value="ECO:0007669"/>
    <property type="project" value="UniProtKB-KW"/>
</dbReference>
<accession>Q0F2V4</accession>
<dbReference type="SFLD" id="SFLDG01066">
    <property type="entry name" value="organic_radical-activating_enz"/>
    <property type="match status" value="1"/>
</dbReference>
<dbReference type="PROSITE" id="PS01087">
    <property type="entry name" value="RADICAL_ACTIVATING"/>
    <property type="match status" value="1"/>
</dbReference>
<evidence type="ECO:0000313" key="12">
    <source>
        <dbReference type="EMBL" id="EAU56187.1"/>
    </source>
</evidence>
<dbReference type="Gene3D" id="3.20.20.70">
    <property type="entry name" value="Aldolase class I"/>
    <property type="match status" value="1"/>
</dbReference>
<gene>
    <name evidence="12" type="ORF">SPV1_05183</name>
</gene>
<evidence type="ECO:0000256" key="3">
    <source>
        <dbReference type="ARBA" id="ARBA00022485"/>
    </source>
</evidence>
<dbReference type="Pfam" id="PF04055">
    <property type="entry name" value="Radical_SAM"/>
    <property type="match status" value="1"/>
</dbReference>
<evidence type="ECO:0000256" key="1">
    <source>
        <dbReference type="ARBA" id="ARBA00002918"/>
    </source>
</evidence>
<comment type="caution">
    <text evidence="12">The sequence shown here is derived from an EMBL/GenBank/DDBJ whole genome shotgun (WGS) entry which is preliminary data.</text>
</comment>
<dbReference type="InterPro" id="IPR034457">
    <property type="entry name" value="Organic_radical-activating"/>
</dbReference>
<dbReference type="eggNOG" id="COG1180">
    <property type="taxonomic scope" value="Bacteria"/>
</dbReference>
<keyword evidence="10" id="KW-0963">Cytoplasm</keyword>